<dbReference type="AlphaFoldDB" id="A0A200QE04"/>
<feature type="region of interest" description="Disordered" evidence="1">
    <location>
        <begin position="1"/>
        <end position="23"/>
    </location>
</feature>
<gene>
    <name evidence="3" type="ORF">BVC80_5041g1</name>
</gene>
<dbReference type="Pfam" id="PF14111">
    <property type="entry name" value="DUF4283"/>
    <property type="match status" value="1"/>
</dbReference>
<feature type="domain" description="DUF4283" evidence="2">
    <location>
        <begin position="69"/>
        <end position="147"/>
    </location>
</feature>
<dbReference type="InParanoid" id="A0A200QE04"/>
<dbReference type="EMBL" id="MVGT01002296">
    <property type="protein sequence ID" value="OVA08691.1"/>
    <property type="molecule type" value="Genomic_DNA"/>
</dbReference>
<dbReference type="OrthoDB" id="1751950at2759"/>
<evidence type="ECO:0000313" key="4">
    <source>
        <dbReference type="Proteomes" id="UP000195402"/>
    </source>
</evidence>
<name>A0A200QE04_MACCD</name>
<evidence type="ECO:0000256" key="1">
    <source>
        <dbReference type="SAM" id="MobiDB-lite"/>
    </source>
</evidence>
<reference evidence="3 4" key="1">
    <citation type="journal article" date="2017" name="Mol. Plant">
        <title>The Genome of Medicinal Plant Macleaya cordata Provides New Insights into Benzylisoquinoline Alkaloids Metabolism.</title>
        <authorList>
            <person name="Liu X."/>
            <person name="Liu Y."/>
            <person name="Huang P."/>
            <person name="Ma Y."/>
            <person name="Qing Z."/>
            <person name="Tang Q."/>
            <person name="Cao H."/>
            <person name="Cheng P."/>
            <person name="Zheng Y."/>
            <person name="Yuan Z."/>
            <person name="Zhou Y."/>
            <person name="Liu J."/>
            <person name="Tang Z."/>
            <person name="Zhuo Y."/>
            <person name="Zhang Y."/>
            <person name="Yu L."/>
            <person name="Huang J."/>
            <person name="Yang P."/>
            <person name="Peng Q."/>
            <person name="Zhang J."/>
            <person name="Jiang W."/>
            <person name="Zhang Z."/>
            <person name="Lin K."/>
            <person name="Ro D.K."/>
            <person name="Chen X."/>
            <person name="Xiong X."/>
            <person name="Shang Y."/>
            <person name="Huang S."/>
            <person name="Zeng J."/>
        </authorList>
    </citation>
    <scope>NUCLEOTIDE SEQUENCE [LARGE SCALE GENOMIC DNA]</scope>
    <source>
        <strain evidence="4">cv. BLH2017</strain>
        <tissue evidence="3">Root</tissue>
    </source>
</reference>
<dbReference type="OMA" id="IEVAWIS"/>
<evidence type="ECO:0000259" key="2">
    <source>
        <dbReference type="Pfam" id="PF14111"/>
    </source>
</evidence>
<sequence>MATLADPSGKEGAPTTLPTPPTRLFANVLTPKPPSPEWVPDYRLSMKDGIPAIRFAPHDLIRSEQIMAYALILKFSAGRPSLNDIRSHISLHWGLSCNPVVGLIDPRHVLLKLTSEADVIKTMVREKKHIKGFWFRLFRWTSSFDPRKDSSLASVWVLFLGYG</sequence>
<protein>
    <recommendedName>
        <fullName evidence="2">DUF4283 domain-containing protein</fullName>
    </recommendedName>
</protein>
<accession>A0A200QE04</accession>
<evidence type="ECO:0000313" key="3">
    <source>
        <dbReference type="EMBL" id="OVA08691.1"/>
    </source>
</evidence>
<proteinExistence type="predicted"/>
<organism evidence="3 4">
    <name type="scientific">Macleaya cordata</name>
    <name type="common">Five-seeded plume-poppy</name>
    <name type="synonym">Bocconia cordata</name>
    <dbReference type="NCBI Taxonomy" id="56857"/>
    <lineage>
        <taxon>Eukaryota</taxon>
        <taxon>Viridiplantae</taxon>
        <taxon>Streptophyta</taxon>
        <taxon>Embryophyta</taxon>
        <taxon>Tracheophyta</taxon>
        <taxon>Spermatophyta</taxon>
        <taxon>Magnoliopsida</taxon>
        <taxon>Ranunculales</taxon>
        <taxon>Papaveraceae</taxon>
        <taxon>Papaveroideae</taxon>
        <taxon>Macleaya</taxon>
    </lineage>
</organism>
<dbReference type="InterPro" id="IPR025558">
    <property type="entry name" value="DUF4283"/>
</dbReference>
<keyword evidence="4" id="KW-1185">Reference proteome</keyword>
<comment type="caution">
    <text evidence="3">The sequence shown here is derived from an EMBL/GenBank/DDBJ whole genome shotgun (WGS) entry which is preliminary data.</text>
</comment>
<dbReference type="Proteomes" id="UP000195402">
    <property type="component" value="Unassembled WGS sequence"/>
</dbReference>